<feature type="chain" id="PRO_5005536274" description="Protein TsetseEP domain-containing protein" evidence="2">
    <location>
        <begin position="20"/>
        <end position="275"/>
    </location>
</feature>
<organism evidence="3 4">
    <name type="scientific">Lucilia cuprina</name>
    <name type="common">Green bottle fly</name>
    <name type="synonym">Australian sheep blowfly</name>
    <dbReference type="NCBI Taxonomy" id="7375"/>
    <lineage>
        <taxon>Eukaryota</taxon>
        <taxon>Metazoa</taxon>
        <taxon>Ecdysozoa</taxon>
        <taxon>Arthropoda</taxon>
        <taxon>Hexapoda</taxon>
        <taxon>Insecta</taxon>
        <taxon>Pterygota</taxon>
        <taxon>Neoptera</taxon>
        <taxon>Endopterygota</taxon>
        <taxon>Diptera</taxon>
        <taxon>Brachycera</taxon>
        <taxon>Muscomorpha</taxon>
        <taxon>Oestroidea</taxon>
        <taxon>Calliphoridae</taxon>
        <taxon>Luciliinae</taxon>
        <taxon>Lucilia</taxon>
    </lineage>
</organism>
<dbReference type="Proteomes" id="UP000037069">
    <property type="component" value="Unassembled WGS sequence"/>
</dbReference>
<proteinExistence type="predicted"/>
<protein>
    <recommendedName>
        <fullName evidence="5">Protein TsetseEP domain-containing protein</fullName>
    </recommendedName>
</protein>
<dbReference type="EMBL" id="JRES01000321">
    <property type="protein sequence ID" value="KNC32304.1"/>
    <property type="molecule type" value="Genomic_DNA"/>
</dbReference>
<evidence type="ECO:0008006" key="5">
    <source>
        <dbReference type="Google" id="ProtNLM"/>
    </source>
</evidence>
<sequence length="275" mass="31545">MYKIVAITLLIGAVASVHAQQVNNNIEEYINQNKQQYAQNIRDYDQRLEVFKQTYKASLQVIPKRLDMLVDSIGQTEKRLNSLEILSQQCVQKYRSKLPNVIITKQKINLCYTTANSQTDYLVVPALDTRTSLDNYYKYQFEGNLQNCKIQIGDYNTCVMNAVSNANAYTENNRKTFDKQMQTAQIKAYSNTDTAFQCNYSTQNQATSAIAEINILTDRCLQGLDNCKPCTNQGYSCSAVKFLERSEIDYNNRLMSNVFYGRYDVTDCLLLKTLN</sequence>
<evidence type="ECO:0000313" key="4">
    <source>
        <dbReference type="Proteomes" id="UP000037069"/>
    </source>
</evidence>
<accession>A0A0L0CLI2</accession>
<gene>
    <name evidence="3" type="ORF">FF38_14002</name>
</gene>
<dbReference type="OrthoDB" id="7999179at2759"/>
<name>A0A0L0CLI2_LUCCU</name>
<evidence type="ECO:0000313" key="3">
    <source>
        <dbReference type="EMBL" id="KNC32304.1"/>
    </source>
</evidence>
<evidence type="ECO:0000256" key="1">
    <source>
        <dbReference type="SAM" id="Coils"/>
    </source>
</evidence>
<feature type="signal peptide" evidence="2">
    <location>
        <begin position="1"/>
        <end position="19"/>
    </location>
</feature>
<reference evidence="3 4" key="1">
    <citation type="journal article" date="2015" name="Nat. Commun.">
        <title>Lucilia cuprina genome unlocks parasitic fly biology to underpin future interventions.</title>
        <authorList>
            <person name="Anstead C.A."/>
            <person name="Korhonen P.K."/>
            <person name="Young N.D."/>
            <person name="Hall R.S."/>
            <person name="Jex A.R."/>
            <person name="Murali S.C."/>
            <person name="Hughes D.S."/>
            <person name="Lee S.F."/>
            <person name="Perry T."/>
            <person name="Stroehlein A.J."/>
            <person name="Ansell B.R."/>
            <person name="Breugelmans B."/>
            <person name="Hofmann A."/>
            <person name="Qu J."/>
            <person name="Dugan S."/>
            <person name="Lee S.L."/>
            <person name="Chao H."/>
            <person name="Dinh H."/>
            <person name="Han Y."/>
            <person name="Doddapaneni H.V."/>
            <person name="Worley K.C."/>
            <person name="Muzny D.M."/>
            <person name="Ioannidis P."/>
            <person name="Waterhouse R.M."/>
            <person name="Zdobnov E.M."/>
            <person name="James P.J."/>
            <person name="Bagnall N.H."/>
            <person name="Kotze A.C."/>
            <person name="Gibbs R.A."/>
            <person name="Richards S."/>
            <person name="Batterham P."/>
            <person name="Gasser R.B."/>
        </authorList>
    </citation>
    <scope>NUCLEOTIDE SEQUENCE [LARGE SCALE GENOMIC DNA]</scope>
    <source>
        <strain evidence="3 4">LS</strain>
        <tissue evidence="3">Full body</tissue>
    </source>
</reference>
<keyword evidence="1" id="KW-0175">Coiled coil</keyword>
<keyword evidence="2" id="KW-0732">Signal</keyword>
<keyword evidence="4" id="KW-1185">Reference proteome</keyword>
<evidence type="ECO:0000256" key="2">
    <source>
        <dbReference type="SAM" id="SignalP"/>
    </source>
</evidence>
<feature type="coiled-coil region" evidence="1">
    <location>
        <begin position="19"/>
        <end position="54"/>
    </location>
</feature>
<dbReference type="AlphaFoldDB" id="A0A0L0CLI2"/>
<comment type="caution">
    <text evidence="3">The sequence shown here is derived from an EMBL/GenBank/DDBJ whole genome shotgun (WGS) entry which is preliminary data.</text>
</comment>